<accession>A0A0D4DB15</accession>
<evidence type="ECO:0000313" key="2">
    <source>
        <dbReference type="EMBL" id="AJT60872.1"/>
    </source>
</evidence>
<protein>
    <submittedName>
        <fullName evidence="2">Uncharacterized protein</fullName>
    </submittedName>
</protein>
<sequence length="114" mass="13214">MLIKTVGTILILMWLINLAIPIVLSVGGTLVNFMFRSEIPFVDWARAYQEFKYEWATNGFMHNDDHVVAYLMFDLIVGFIVTLISLWLLEQSAVIWFMIAIPFIVRFITGLIKK</sequence>
<feature type="transmembrane region" description="Helical" evidence="1">
    <location>
        <begin position="94"/>
        <end position="112"/>
    </location>
</feature>
<dbReference type="KEGG" id="vg:26628357"/>
<keyword evidence="1" id="KW-1133">Transmembrane helix</keyword>
<reference evidence="2 3" key="1">
    <citation type="journal article" date="2016" name="Genom Data">
        <title>Complete genome sequence of a giant Vibrio phage ValKK3 infecting Vibrio alginolyticus.</title>
        <authorList>
            <person name="Lal T.M."/>
            <person name="Sano M."/>
            <person name="Hatai K."/>
            <person name="Ransangan J."/>
        </authorList>
    </citation>
    <scope>NUCLEOTIDE SEQUENCE [LARGE SCALE GENOMIC DNA]</scope>
</reference>
<feature type="transmembrane region" description="Helical" evidence="1">
    <location>
        <begin position="67"/>
        <end position="88"/>
    </location>
</feature>
<organism evidence="2 3">
    <name type="scientific">Vibrio phage ValKK3</name>
    <dbReference type="NCBI Taxonomy" id="1610855"/>
    <lineage>
        <taxon>Viruses</taxon>
        <taxon>Duplodnaviria</taxon>
        <taxon>Heunggongvirae</taxon>
        <taxon>Uroviricota</taxon>
        <taxon>Caudoviricetes</taxon>
        <taxon>Pantevenvirales</taxon>
        <taxon>Straboviridae</taxon>
        <taxon>Schizotequatrovirus</taxon>
        <taxon>Schizotequatrovirus valkk3</taxon>
    </lineage>
</organism>
<keyword evidence="1" id="KW-0472">Membrane</keyword>
<dbReference type="Proteomes" id="UP000202888">
    <property type="component" value="Segment"/>
</dbReference>
<dbReference type="OrthoDB" id="34917at10239"/>
<evidence type="ECO:0000313" key="3">
    <source>
        <dbReference type="Proteomes" id="UP000202888"/>
    </source>
</evidence>
<keyword evidence="1" id="KW-0812">Transmembrane</keyword>
<keyword evidence="3" id="KW-1185">Reference proteome</keyword>
<dbReference type="RefSeq" id="YP_009201134.1">
    <property type="nucleotide sequence ID" value="NC_028829.1"/>
</dbReference>
<feature type="transmembrane region" description="Helical" evidence="1">
    <location>
        <begin position="6"/>
        <end position="31"/>
    </location>
</feature>
<dbReference type="GeneID" id="26628357"/>
<name>A0A0D4DB15_9CAUD</name>
<evidence type="ECO:0000256" key="1">
    <source>
        <dbReference type="SAM" id="Phobius"/>
    </source>
</evidence>
<dbReference type="EMBL" id="KP671755">
    <property type="protein sequence ID" value="AJT60872.1"/>
    <property type="molecule type" value="Genomic_DNA"/>
</dbReference>
<proteinExistence type="predicted"/>